<proteinExistence type="predicted"/>
<evidence type="ECO:0000256" key="1">
    <source>
        <dbReference type="SAM" id="SignalP"/>
    </source>
</evidence>
<feature type="chain" id="PRO_5046434869" evidence="1">
    <location>
        <begin position="22"/>
        <end position="158"/>
    </location>
</feature>
<accession>A0ABU9EAP1</accession>
<gene>
    <name evidence="2" type="ORF">WI372_12530</name>
</gene>
<name>A0ABU9EAP1_9BACT</name>
<dbReference type="Proteomes" id="UP001484239">
    <property type="component" value="Unassembled WGS sequence"/>
</dbReference>
<dbReference type="EMBL" id="JBBHLI010000007">
    <property type="protein sequence ID" value="MEK9501809.1"/>
    <property type="molecule type" value="Genomic_DNA"/>
</dbReference>
<evidence type="ECO:0000313" key="2">
    <source>
        <dbReference type="EMBL" id="MEK9501809.1"/>
    </source>
</evidence>
<comment type="caution">
    <text evidence="2">The sequence shown here is derived from an EMBL/GenBank/DDBJ whole genome shotgun (WGS) entry which is preliminary data.</text>
</comment>
<dbReference type="PROSITE" id="PS51257">
    <property type="entry name" value="PROKAR_LIPOPROTEIN"/>
    <property type="match status" value="1"/>
</dbReference>
<evidence type="ECO:0000313" key="3">
    <source>
        <dbReference type="Proteomes" id="UP001484239"/>
    </source>
</evidence>
<keyword evidence="1" id="KW-0732">Signal</keyword>
<reference evidence="2 3" key="1">
    <citation type="submission" date="2024-02" db="EMBL/GenBank/DDBJ databases">
        <title>A novel Gemmatimonadota bacterium.</title>
        <authorList>
            <person name="Du Z.-J."/>
            <person name="Ye Y.-Q."/>
        </authorList>
    </citation>
    <scope>NUCLEOTIDE SEQUENCE [LARGE SCALE GENOMIC DNA]</scope>
    <source>
        <strain evidence="2 3">DH-20</strain>
    </source>
</reference>
<protein>
    <submittedName>
        <fullName evidence="2">Uncharacterized protein</fullName>
    </submittedName>
</protein>
<organism evidence="2 3">
    <name type="scientific">Gaopeijia maritima</name>
    <dbReference type="NCBI Taxonomy" id="3119007"/>
    <lineage>
        <taxon>Bacteria</taxon>
        <taxon>Pseudomonadati</taxon>
        <taxon>Gemmatimonadota</taxon>
        <taxon>Longimicrobiia</taxon>
        <taxon>Gaopeijiales</taxon>
        <taxon>Gaopeijiaceae</taxon>
        <taxon>Gaopeijia</taxon>
    </lineage>
</organism>
<keyword evidence="3" id="KW-1185">Reference proteome</keyword>
<feature type="signal peptide" evidence="1">
    <location>
        <begin position="1"/>
        <end position="21"/>
    </location>
</feature>
<sequence>MRRSPLRTTFALAAAALAVVACDRSPSGLDSEVEIAEIIIAERGTRNAVAYSHHDHWHGVLRLELGDAAEYTIYFLDEPMGVADHSLPDSSLWIELPSQGGYALQGVVEDGAVATWTGGAGDGRLSALSEGGTHVSFVVLKGGTTIYQAPPLGLAVTP</sequence>
<dbReference type="RefSeq" id="WP_405283743.1">
    <property type="nucleotide sequence ID" value="NZ_CP144380.1"/>
</dbReference>